<feature type="chain" id="PRO_5046263160" description="SGNH hydrolase-type esterase domain-containing protein" evidence="1">
    <location>
        <begin position="20"/>
        <end position="225"/>
    </location>
</feature>
<dbReference type="InterPro" id="IPR036514">
    <property type="entry name" value="SGNH_hydro_sf"/>
</dbReference>
<gene>
    <name evidence="3" type="ORF">V5O48_001065</name>
</gene>
<protein>
    <recommendedName>
        <fullName evidence="2">SGNH hydrolase-type esterase domain-containing protein</fullName>
    </recommendedName>
</protein>
<keyword evidence="4" id="KW-1185">Reference proteome</keyword>
<comment type="caution">
    <text evidence="3">The sequence shown here is derived from an EMBL/GenBank/DDBJ whole genome shotgun (WGS) entry which is preliminary data.</text>
</comment>
<accession>A0ABR3FZI3</accession>
<feature type="signal peptide" evidence="1">
    <location>
        <begin position="1"/>
        <end position="19"/>
    </location>
</feature>
<evidence type="ECO:0000313" key="4">
    <source>
        <dbReference type="Proteomes" id="UP001465976"/>
    </source>
</evidence>
<evidence type="ECO:0000259" key="2">
    <source>
        <dbReference type="Pfam" id="PF13472"/>
    </source>
</evidence>
<organism evidence="3 4">
    <name type="scientific">Marasmius crinis-equi</name>
    <dbReference type="NCBI Taxonomy" id="585013"/>
    <lineage>
        <taxon>Eukaryota</taxon>
        <taxon>Fungi</taxon>
        <taxon>Dikarya</taxon>
        <taxon>Basidiomycota</taxon>
        <taxon>Agaricomycotina</taxon>
        <taxon>Agaricomycetes</taxon>
        <taxon>Agaricomycetidae</taxon>
        <taxon>Agaricales</taxon>
        <taxon>Marasmiineae</taxon>
        <taxon>Marasmiaceae</taxon>
        <taxon>Marasmius</taxon>
    </lineage>
</organism>
<dbReference type="PANTHER" id="PTHR43695:SF2">
    <property type="entry name" value="PUTATIVE (AFU_ORTHOLOGUE AFUA_2G17250)-RELATED"/>
    <property type="match status" value="1"/>
</dbReference>
<evidence type="ECO:0000256" key="1">
    <source>
        <dbReference type="SAM" id="SignalP"/>
    </source>
</evidence>
<dbReference type="Pfam" id="PF13472">
    <property type="entry name" value="Lipase_GDSL_2"/>
    <property type="match status" value="1"/>
</dbReference>
<evidence type="ECO:0000313" key="3">
    <source>
        <dbReference type="EMBL" id="KAL0580973.1"/>
    </source>
</evidence>
<feature type="domain" description="SGNH hydrolase-type esterase" evidence="2">
    <location>
        <begin position="36"/>
        <end position="186"/>
    </location>
</feature>
<dbReference type="InterPro" id="IPR013830">
    <property type="entry name" value="SGNH_hydro"/>
</dbReference>
<reference evidence="3 4" key="1">
    <citation type="submission" date="2024-02" db="EMBL/GenBank/DDBJ databases">
        <title>A draft genome for the cacao thread blight pathogen Marasmius crinis-equi.</title>
        <authorList>
            <person name="Cohen S.P."/>
            <person name="Baruah I.K."/>
            <person name="Amoako-Attah I."/>
            <person name="Bukari Y."/>
            <person name="Meinhardt L.W."/>
            <person name="Bailey B.A."/>
        </authorList>
    </citation>
    <scope>NUCLEOTIDE SEQUENCE [LARGE SCALE GENOMIC DNA]</scope>
    <source>
        <strain evidence="3 4">GH-76</strain>
    </source>
</reference>
<proteinExistence type="predicted"/>
<dbReference type="EMBL" id="JBAHYK010000019">
    <property type="protein sequence ID" value="KAL0580973.1"/>
    <property type="molecule type" value="Genomic_DNA"/>
</dbReference>
<keyword evidence="1" id="KW-0732">Signal</keyword>
<name>A0ABR3FZI3_9AGAR</name>
<sequence>MLRFSALALLSASSFLALAQEVPPSSFVLIGDKPNTPCNNTARSGATTGSFVADGSWDISIDAIKREVANGRKTYVTLQFGHNDQKIAPPESMGANLTTMVQEIQALGAEPVLVTSLTRRNFHSDGSIDDILEPWANETILVSQQQGTHLLDLHASSIEYVVAIGPDASHRLNLSPDDNTHLNEDGAIVFARLVADLFNASFPGILPIVPDPELSRNISLGIPSF</sequence>
<dbReference type="Gene3D" id="3.40.50.1110">
    <property type="entry name" value="SGNH hydrolase"/>
    <property type="match status" value="1"/>
</dbReference>
<dbReference type="PANTHER" id="PTHR43695">
    <property type="entry name" value="PUTATIVE (AFU_ORTHOLOGUE AFUA_2G17250)-RELATED"/>
    <property type="match status" value="1"/>
</dbReference>
<dbReference type="SUPFAM" id="SSF52266">
    <property type="entry name" value="SGNH hydrolase"/>
    <property type="match status" value="1"/>
</dbReference>
<dbReference type="InterPro" id="IPR037459">
    <property type="entry name" value="RhgT-like"/>
</dbReference>
<dbReference type="Proteomes" id="UP001465976">
    <property type="component" value="Unassembled WGS sequence"/>
</dbReference>